<gene>
    <name evidence="3" type="primary">LOC111118115</name>
</gene>
<dbReference type="RefSeq" id="XP_022313136.1">
    <property type="nucleotide sequence ID" value="XM_022457428.1"/>
</dbReference>
<dbReference type="KEGG" id="cvn:111118115"/>
<accession>A0A8B8CEX5</accession>
<keyword evidence="1" id="KW-0732">Signal</keyword>
<dbReference type="GeneID" id="111118115"/>
<evidence type="ECO:0000313" key="3">
    <source>
        <dbReference type="RefSeq" id="XP_022313136.1"/>
    </source>
</evidence>
<sequence length="133" mass="14706">MEWKNLSVLVMAFFVLMIGNLFGLENTADKEILPESNKKETKGMKRSIDDLVGFDINAFSRHIPRALIPSTPAPEEVNCYMEVETTKIVGGRCVNMGRSPIRACQSGIHSEIYHPDCMGATQTRSKRGADSSA</sequence>
<name>A0A8B8CEX5_CRAVI</name>
<keyword evidence="2" id="KW-1185">Reference proteome</keyword>
<feature type="chain" id="PRO_5034237564" evidence="1">
    <location>
        <begin position="24"/>
        <end position="133"/>
    </location>
</feature>
<evidence type="ECO:0000256" key="1">
    <source>
        <dbReference type="SAM" id="SignalP"/>
    </source>
</evidence>
<evidence type="ECO:0000313" key="2">
    <source>
        <dbReference type="Proteomes" id="UP000694844"/>
    </source>
</evidence>
<dbReference type="Proteomes" id="UP000694844">
    <property type="component" value="Chromosome 2"/>
</dbReference>
<feature type="signal peptide" evidence="1">
    <location>
        <begin position="1"/>
        <end position="23"/>
    </location>
</feature>
<dbReference type="OrthoDB" id="6156797at2759"/>
<protein>
    <submittedName>
        <fullName evidence="3">Uncharacterized protein LOC111118115</fullName>
    </submittedName>
</protein>
<dbReference type="AlphaFoldDB" id="A0A8B8CEX5"/>
<reference evidence="3" key="1">
    <citation type="submission" date="2025-08" db="UniProtKB">
        <authorList>
            <consortium name="RefSeq"/>
        </authorList>
    </citation>
    <scope>IDENTIFICATION</scope>
    <source>
        <tissue evidence="3">Whole sample</tissue>
    </source>
</reference>
<organism evidence="2 3">
    <name type="scientific">Crassostrea virginica</name>
    <name type="common">Eastern oyster</name>
    <dbReference type="NCBI Taxonomy" id="6565"/>
    <lineage>
        <taxon>Eukaryota</taxon>
        <taxon>Metazoa</taxon>
        <taxon>Spiralia</taxon>
        <taxon>Lophotrochozoa</taxon>
        <taxon>Mollusca</taxon>
        <taxon>Bivalvia</taxon>
        <taxon>Autobranchia</taxon>
        <taxon>Pteriomorphia</taxon>
        <taxon>Ostreida</taxon>
        <taxon>Ostreoidea</taxon>
        <taxon>Ostreidae</taxon>
        <taxon>Crassostrea</taxon>
    </lineage>
</organism>
<proteinExistence type="predicted"/>